<evidence type="ECO:0000256" key="7">
    <source>
        <dbReference type="ARBA" id="ARBA00022915"/>
    </source>
</evidence>
<evidence type="ECO:0000313" key="17">
    <source>
        <dbReference type="Proteomes" id="UP000188879"/>
    </source>
</evidence>
<dbReference type="PROSITE" id="PS00665">
    <property type="entry name" value="DHDPS_1"/>
    <property type="match status" value="1"/>
</dbReference>
<dbReference type="AlphaFoldDB" id="A0A1V2GXM7"/>
<dbReference type="PIRSF" id="PIRSF001365">
    <property type="entry name" value="DHDPS"/>
    <property type="match status" value="1"/>
</dbReference>
<evidence type="ECO:0000256" key="13">
    <source>
        <dbReference type="PIRNR" id="PIRNR001365"/>
    </source>
</evidence>
<gene>
    <name evidence="12" type="primary">dapA</name>
    <name evidence="16" type="ORF">BKE38_25415</name>
</gene>
<sequence>MRPSFLPLRGAIPALATPFRPGDGALDAAALARLAERAVHRGAGGVVVCGSTGEAAAMTPDEQSRALHAVAEAVGHRVPVIAGATASCTEATVALAVAAEACGAAALLCAAPPYVRPSQEGLRAHLRAVAGACGLPVILYDVPARAGVRFEDATVARLFEDGVVAALKDATGELARPPALRRLCGAELPQLSGDDATALAHLAAGGLGCISVTANLVPGLCAALQQAWRAQDIERAQQLQDWLFPLHQALFAETNPVPVKAALGLLGLCDGAPRLPLLRAGEATRTALHDALQGLMPMEDSLARRRPAPRPACAAVLPG</sequence>
<evidence type="ECO:0000256" key="1">
    <source>
        <dbReference type="ARBA" id="ARBA00003294"/>
    </source>
</evidence>
<comment type="pathway">
    <text evidence="2 12">Amino-acid biosynthesis; L-lysine biosynthesis via DAP pathway; (S)-tetrahydrodipicolinate from L-aspartate: step 3/4.</text>
</comment>
<dbReference type="InterPro" id="IPR005263">
    <property type="entry name" value="DapA"/>
</dbReference>
<comment type="subunit">
    <text evidence="12">Homotetramer; dimer of dimers.</text>
</comment>
<evidence type="ECO:0000256" key="10">
    <source>
        <dbReference type="ARBA" id="ARBA00023270"/>
    </source>
</evidence>
<accession>A0A1V2GXM7</accession>
<organism evidence="16 17">
    <name type="scientific">Teichococcus deserti</name>
    <dbReference type="NCBI Taxonomy" id="1817963"/>
    <lineage>
        <taxon>Bacteria</taxon>
        <taxon>Pseudomonadati</taxon>
        <taxon>Pseudomonadota</taxon>
        <taxon>Alphaproteobacteria</taxon>
        <taxon>Acetobacterales</taxon>
        <taxon>Roseomonadaceae</taxon>
        <taxon>Roseomonas</taxon>
    </lineage>
</organism>
<dbReference type="InterPro" id="IPR002220">
    <property type="entry name" value="DapA-like"/>
</dbReference>
<keyword evidence="6 12" id="KW-0028">Amino-acid biosynthesis</keyword>
<dbReference type="EC" id="4.3.3.7" evidence="4 12"/>
<evidence type="ECO:0000256" key="5">
    <source>
        <dbReference type="ARBA" id="ARBA00022490"/>
    </source>
</evidence>
<dbReference type="HAMAP" id="MF_00418">
    <property type="entry name" value="DapA"/>
    <property type="match status" value="1"/>
</dbReference>
<keyword evidence="8 12" id="KW-0457">Lysine biosynthesis</keyword>
<comment type="similarity">
    <text evidence="3 12 13">Belongs to the DapA family.</text>
</comment>
<dbReference type="InterPro" id="IPR020625">
    <property type="entry name" value="Schiff_base-form_aldolases_AS"/>
</dbReference>
<keyword evidence="5 12" id="KW-0963">Cytoplasm</keyword>
<feature type="binding site" evidence="12 15">
    <location>
        <position position="210"/>
    </location>
    <ligand>
        <name>pyruvate</name>
        <dbReference type="ChEBI" id="CHEBI:15361"/>
    </ligand>
</feature>
<evidence type="ECO:0000256" key="4">
    <source>
        <dbReference type="ARBA" id="ARBA00012086"/>
    </source>
</evidence>
<dbReference type="InterPro" id="IPR020624">
    <property type="entry name" value="Schiff_base-form_aldolases_CS"/>
</dbReference>
<comment type="subcellular location">
    <subcellularLocation>
        <location evidence="12">Cytoplasm</location>
    </subcellularLocation>
</comment>
<dbReference type="Gene3D" id="3.20.20.70">
    <property type="entry name" value="Aldolase class I"/>
    <property type="match status" value="1"/>
</dbReference>
<evidence type="ECO:0000256" key="9">
    <source>
        <dbReference type="ARBA" id="ARBA00023239"/>
    </source>
</evidence>
<evidence type="ECO:0000256" key="11">
    <source>
        <dbReference type="ARBA" id="ARBA00047836"/>
    </source>
</evidence>
<dbReference type="EMBL" id="MLCO01000318">
    <property type="protein sequence ID" value="ONG46386.1"/>
    <property type="molecule type" value="Genomic_DNA"/>
</dbReference>
<dbReference type="CDD" id="cd00950">
    <property type="entry name" value="DHDPS"/>
    <property type="match status" value="1"/>
</dbReference>
<dbReference type="GO" id="GO:0008840">
    <property type="term" value="F:4-hydroxy-tetrahydrodipicolinate synthase activity"/>
    <property type="evidence" value="ECO:0007669"/>
    <property type="project" value="UniProtKB-UniRule"/>
</dbReference>
<dbReference type="UniPathway" id="UPA00034">
    <property type="reaction ID" value="UER00017"/>
</dbReference>
<dbReference type="InterPro" id="IPR013785">
    <property type="entry name" value="Aldolase_TIM"/>
</dbReference>
<dbReference type="SMART" id="SM01130">
    <property type="entry name" value="DHDPS"/>
    <property type="match status" value="1"/>
</dbReference>
<dbReference type="Pfam" id="PF00701">
    <property type="entry name" value="DHDPS"/>
    <property type="match status" value="1"/>
</dbReference>
<feature type="active site" description="Schiff-base intermediate with substrate" evidence="12 14">
    <location>
        <position position="168"/>
    </location>
</feature>
<feature type="site" description="Part of a proton relay during catalysis" evidence="12">
    <location>
        <position position="114"/>
    </location>
</feature>
<feature type="binding site" evidence="12 15">
    <location>
        <position position="52"/>
    </location>
    <ligand>
        <name>pyruvate</name>
        <dbReference type="ChEBI" id="CHEBI:15361"/>
    </ligand>
</feature>
<feature type="site" description="Part of a proton relay during catalysis" evidence="12">
    <location>
        <position position="51"/>
    </location>
</feature>
<dbReference type="PANTHER" id="PTHR12128">
    <property type="entry name" value="DIHYDRODIPICOLINATE SYNTHASE"/>
    <property type="match status" value="1"/>
</dbReference>
<name>A0A1V2GXM7_9PROT</name>
<evidence type="ECO:0000256" key="6">
    <source>
        <dbReference type="ARBA" id="ARBA00022605"/>
    </source>
</evidence>
<reference evidence="16 17" key="1">
    <citation type="submission" date="2016-10" db="EMBL/GenBank/DDBJ databases">
        <title>Draft Genome sequence of Roseomonas sp. strain M3.</title>
        <authorList>
            <person name="Subhash Y."/>
            <person name="Lee S."/>
        </authorList>
    </citation>
    <scope>NUCLEOTIDE SEQUENCE [LARGE SCALE GENOMIC DNA]</scope>
    <source>
        <strain evidence="16 17">M3</strain>
    </source>
</reference>
<comment type="function">
    <text evidence="1 12">Catalyzes the condensation of (S)-aspartate-beta-semialdehyde [(S)-ASA] and pyruvate to 4-hydroxy-tetrahydrodipicolinate (HTPA).</text>
</comment>
<keyword evidence="7 12" id="KW-0220">Diaminopimelate biosynthesis</keyword>
<proteinExistence type="inferred from homology"/>
<feature type="active site" description="Proton donor/acceptor" evidence="12 14">
    <location>
        <position position="140"/>
    </location>
</feature>
<evidence type="ECO:0000256" key="12">
    <source>
        <dbReference type="HAMAP-Rule" id="MF_00418"/>
    </source>
</evidence>
<comment type="caution">
    <text evidence="12">Was originally thought to be a dihydrodipicolinate synthase (DHDPS), catalyzing the condensation of (S)-aspartate-beta-semialdehyde [(S)-ASA] and pyruvate to dihydrodipicolinate (DHDP). However, it was shown in E.coli that the product of the enzymatic reaction is not dihydrodipicolinate but in fact (4S)-4-hydroxy-2,3,4,5-tetrahydro-(2S)-dipicolinic acid (HTPA), and that the consecutive dehydration reaction leading to DHDP is not spontaneous but catalyzed by DapB.</text>
</comment>
<dbReference type="SUPFAM" id="SSF51569">
    <property type="entry name" value="Aldolase"/>
    <property type="match status" value="1"/>
</dbReference>
<dbReference type="GO" id="GO:0005829">
    <property type="term" value="C:cytosol"/>
    <property type="evidence" value="ECO:0007669"/>
    <property type="project" value="TreeGrafter"/>
</dbReference>
<dbReference type="Proteomes" id="UP000188879">
    <property type="component" value="Unassembled WGS sequence"/>
</dbReference>
<dbReference type="PANTHER" id="PTHR12128:SF66">
    <property type="entry name" value="4-HYDROXY-2-OXOGLUTARATE ALDOLASE, MITOCHONDRIAL"/>
    <property type="match status" value="1"/>
</dbReference>
<evidence type="ECO:0000256" key="14">
    <source>
        <dbReference type="PIRSR" id="PIRSR001365-1"/>
    </source>
</evidence>
<evidence type="ECO:0000256" key="8">
    <source>
        <dbReference type="ARBA" id="ARBA00023154"/>
    </source>
</evidence>
<comment type="catalytic activity">
    <reaction evidence="11 12">
        <text>L-aspartate 4-semialdehyde + pyruvate = (2S,4S)-4-hydroxy-2,3,4,5-tetrahydrodipicolinate + H2O + H(+)</text>
        <dbReference type="Rhea" id="RHEA:34171"/>
        <dbReference type="ChEBI" id="CHEBI:15361"/>
        <dbReference type="ChEBI" id="CHEBI:15377"/>
        <dbReference type="ChEBI" id="CHEBI:15378"/>
        <dbReference type="ChEBI" id="CHEBI:67139"/>
        <dbReference type="ChEBI" id="CHEBI:537519"/>
        <dbReference type="EC" id="4.3.3.7"/>
    </reaction>
</comment>
<comment type="caution">
    <text evidence="16">The sequence shown here is derived from an EMBL/GenBank/DDBJ whole genome shotgun (WGS) entry which is preliminary data.</text>
</comment>
<dbReference type="GO" id="GO:0009089">
    <property type="term" value="P:lysine biosynthetic process via diaminopimelate"/>
    <property type="evidence" value="ECO:0007669"/>
    <property type="project" value="UniProtKB-UniRule"/>
</dbReference>
<keyword evidence="10 12" id="KW-0704">Schiff base</keyword>
<dbReference type="OrthoDB" id="9782828at2"/>
<dbReference type="PROSITE" id="PS00666">
    <property type="entry name" value="DHDPS_2"/>
    <property type="match status" value="1"/>
</dbReference>
<evidence type="ECO:0000256" key="15">
    <source>
        <dbReference type="PIRSR" id="PIRSR001365-2"/>
    </source>
</evidence>
<keyword evidence="9 12" id="KW-0456">Lyase</keyword>
<dbReference type="PRINTS" id="PR00146">
    <property type="entry name" value="DHPICSNTHASE"/>
</dbReference>
<protein>
    <recommendedName>
        <fullName evidence="4 12">4-hydroxy-tetrahydrodipicolinate synthase</fullName>
        <shortName evidence="12">HTPA synthase</shortName>
        <ecNumber evidence="4 12">4.3.3.7</ecNumber>
    </recommendedName>
</protein>
<dbReference type="RefSeq" id="WP_076960073.1">
    <property type="nucleotide sequence ID" value="NZ_MLCO01000318.1"/>
</dbReference>
<evidence type="ECO:0000256" key="3">
    <source>
        <dbReference type="ARBA" id="ARBA00007592"/>
    </source>
</evidence>
<dbReference type="NCBIfam" id="TIGR00674">
    <property type="entry name" value="dapA"/>
    <property type="match status" value="1"/>
</dbReference>
<evidence type="ECO:0000313" key="16">
    <source>
        <dbReference type="EMBL" id="ONG46386.1"/>
    </source>
</evidence>
<dbReference type="GO" id="GO:0019877">
    <property type="term" value="P:diaminopimelate biosynthetic process"/>
    <property type="evidence" value="ECO:0007669"/>
    <property type="project" value="UniProtKB-UniRule"/>
</dbReference>
<evidence type="ECO:0000256" key="2">
    <source>
        <dbReference type="ARBA" id="ARBA00005120"/>
    </source>
</evidence>
<keyword evidence="17" id="KW-1185">Reference proteome</keyword>